<evidence type="ECO:0000259" key="10">
    <source>
        <dbReference type="Pfam" id="PF04290"/>
    </source>
</evidence>
<feature type="transmembrane region" description="Helical" evidence="9">
    <location>
        <begin position="146"/>
        <end position="164"/>
    </location>
</feature>
<comment type="subunit">
    <text evidence="9">The complex comprises the extracytoplasmic solute receptor protein and the two transmembrane proteins.</text>
</comment>
<organism evidence="11 12">
    <name type="scientific">Roseibium suaedae</name>
    <dbReference type="NCBI Taxonomy" id="735517"/>
    <lineage>
        <taxon>Bacteria</taxon>
        <taxon>Pseudomonadati</taxon>
        <taxon>Pseudomonadota</taxon>
        <taxon>Alphaproteobacteria</taxon>
        <taxon>Hyphomicrobiales</taxon>
        <taxon>Stappiaceae</taxon>
        <taxon>Roseibium</taxon>
    </lineage>
</organism>
<dbReference type="STRING" id="735517.SAMN05444272_0546"/>
<keyword evidence="7 9" id="KW-0472">Membrane</keyword>
<protein>
    <recommendedName>
        <fullName evidence="9">TRAP transporter small permease protein</fullName>
    </recommendedName>
</protein>
<dbReference type="OrthoDB" id="7843894at2"/>
<evidence type="ECO:0000256" key="8">
    <source>
        <dbReference type="ARBA" id="ARBA00038436"/>
    </source>
</evidence>
<dbReference type="AlphaFoldDB" id="A0A1M7AHT1"/>
<name>A0A1M7AHT1_9HYPH</name>
<evidence type="ECO:0000313" key="11">
    <source>
        <dbReference type="EMBL" id="SHL42126.1"/>
    </source>
</evidence>
<evidence type="ECO:0000256" key="5">
    <source>
        <dbReference type="ARBA" id="ARBA00022692"/>
    </source>
</evidence>
<evidence type="ECO:0000256" key="1">
    <source>
        <dbReference type="ARBA" id="ARBA00004429"/>
    </source>
</evidence>
<evidence type="ECO:0000256" key="3">
    <source>
        <dbReference type="ARBA" id="ARBA00022475"/>
    </source>
</evidence>
<evidence type="ECO:0000256" key="6">
    <source>
        <dbReference type="ARBA" id="ARBA00022989"/>
    </source>
</evidence>
<keyword evidence="3" id="KW-1003">Cell membrane</keyword>
<dbReference type="EMBL" id="FRBW01000001">
    <property type="protein sequence ID" value="SHL42126.1"/>
    <property type="molecule type" value="Genomic_DNA"/>
</dbReference>
<keyword evidence="6 9" id="KW-1133">Transmembrane helix</keyword>
<keyword evidence="2 9" id="KW-0813">Transport</keyword>
<evidence type="ECO:0000256" key="7">
    <source>
        <dbReference type="ARBA" id="ARBA00023136"/>
    </source>
</evidence>
<dbReference type="InterPro" id="IPR055348">
    <property type="entry name" value="DctQ"/>
</dbReference>
<sequence>MRVDDRPVVTSEAPRYRMFDGVLATVEDVFNLIAASSILILMLMAVAQIFLRTLFNAPIPGFIDITEQAMAVFTFMGIAYCQRVGGHIRMEIVLGSLRGRTLWIAEFLGVLVILIVVVTLVTGSWFHFLRAWQLGDSTIDIGLATWPSKLLVPVAMTLLCLRLLMQLYGYGRLIADPSRVPVAVPVVLNVEEEARREIDEALGDGTDEEARR</sequence>
<dbReference type="Pfam" id="PF04290">
    <property type="entry name" value="DctQ"/>
    <property type="match status" value="1"/>
</dbReference>
<evidence type="ECO:0000256" key="9">
    <source>
        <dbReference type="RuleBase" id="RU369079"/>
    </source>
</evidence>
<dbReference type="RefSeq" id="WP_073008484.1">
    <property type="nucleotide sequence ID" value="NZ_FRBW01000001.1"/>
</dbReference>
<dbReference type="GO" id="GO:0005886">
    <property type="term" value="C:plasma membrane"/>
    <property type="evidence" value="ECO:0007669"/>
    <property type="project" value="UniProtKB-SubCell"/>
</dbReference>
<gene>
    <name evidence="11" type="ORF">SAMN05444272_0546</name>
</gene>
<evidence type="ECO:0000256" key="2">
    <source>
        <dbReference type="ARBA" id="ARBA00022448"/>
    </source>
</evidence>
<reference evidence="11 12" key="1">
    <citation type="submission" date="2016-11" db="EMBL/GenBank/DDBJ databases">
        <authorList>
            <person name="Jaros S."/>
            <person name="Januszkiewicz K."/>
            <person name="Wedrychowicz H."/>
        </authorList>
    </citation>
    <scope>NUCLEOTIDE SEQUENCE [LARGE SCALE GENOMIC DNA]</scope>
    <source>
        <strain evidence="11 12">DSM 22153</strain>
    </source>
</reference>
<evidence type="ECO:0000313" key="12">
    <source>
        <dbReference type="Proteomes" id="UP000186002"/>
    </source>
</evidence>
<keyword evidence="4 9" id="KW-0997">Cell inner membrane</keyword>
<dbReference type="PANTHER" id="PTHR35011">
    <property type="entry name" value="2,3-DIKETO-L-GULONATE TRAP TRANSPORTER SMALL PERMEASE PROTEIN YIAM"/>
    <property type="match status" value="1"/>
</dbReference>
<dbReference type="GO" id="GO:0022857">
    <property type="term" value="F:transmembrane transporter activity"/>
    <property type="evidence" value="ECO:0007669"/>
    <property type="project" value="UniProtKB-UniRule"/>
</dbReference>
<dbReference type="InterPro" id="IPR007387">
    <property type="entry name" value="TRAP_DctQ"/>
</dbReference>
<keyword evidence="12" id="KW-1185">Reference proteome</keyword>
<accession>A0A1M7AHT1</accession>
<evidence type="ECO:0000256" key="4">
    <source>
        <dbReference type="ARBA" id="ARBA00022519"/>
    </source>
</evidence>
<dbReference type="Proteomes" id="UP000186002">
    <property type="component" value="Unassembled WGS sequence"/>
</dbReference>
<feature type="transmembrane region" description="Helical" evidence="9">
    <location>
        <begin position="57"/>
        <end position="81"/>
    </location>
</feature>
<feature type="domain" description="Tripartite ATP-independent periplasmic transporters DctQ component" evidence="10">
    <location>
        <begin position="41"/>
        <end position="168"/>
    </location>
</feature>
<comment type="similarity">
    <text evidence="8 9">Belongs to the TRAP transporter small permease family.</text>
</comment>
<comment type="subcellular location">
    <subcellularLocation>
        <location evidence="1 9">Cell inner membrane</location>
        <topology evidence="1 9">Multi-pass membrane protein</topology>
    </subcellularLocation>
</comment>
<comment type="function">
    <text evidence="9">Part of the tripartite ATP-independent periplasmic (TRAP) transport system.</text>
</comment>
<keyword evidence="5 9" id="KW-0812">Transmembrane</keyword>
<feature type="transmembrane region" description="Helical" evidence="9">
    <location>
        <begin position="29"/>
        <end position="51"/>
    </location>
</feature>
<proteinExistence type="inferred from homology"/>
<feature type="transmembrane region" description="Helical" evidence="9">
    <location>
        <begin position="102"/>
        <end position="126"/>
    </location>
</feature>